<evidence type="ECO:0000313" key="3">
    <source>
        <dbReference type="Proteomes" id="UP001063166"/>
    </source>
</evidence>
<organism evidence="2 3">
    <name type="scientific">Lyophyllum shimeji</name>
    <name type="common">Hon-shimeji</name>
    <name type="synonym">Tricholoma shimeji</name>
    <dbReference type="NCBI Taxonomy" id="47721"/>
    <lineage>
        <taxon>Eukaryota</taxon>
        <taxon>Fungi</taxon>
        <taxon>Dikarya</taxon>
        <taxon>Basidiomycota</taxon>
        <taxon>Agaricomycotina</taxon>
        <taxon>Agaricomycetes</taxon>
        <taxon>Agaricomycetidae</taxon>
        <taxon>Agaricales</taxon>
        <taxon>Tricholomatineae</taxon>
        <taxon>Lyophyllaceae</taxon>
        <taxon>Lyophyllum</taxon>
    </lineage>
</organism>
<dbReference type="Proteomes" id="UP001063166">
    <property type="component" value="Unassembled WGS sequence"/>
</dbReference>
<evidence type="ECO:0000256" key="1">
    <source>
        <dbReference type="SAM" id="MobiDB-lite"/>
    </source>
</evidence>
<name>A0A9P3Q3J6_LYOSH</name>
<keyword evidence="3" id="KW-1185">Reference proteome</keyword>
<dbReference type="EMBL" id="BRPK01000060">
    <property type="protein sequence ID" value="GLB46021.1"/>
    <property type="molecule type" value="Genomic_DNA"/>
</dbReference>
<accession>A0A9P3Q3J6</accession>
<evidence type="ECO:0000313" key="2">
    <source>
        <dbReference type="EMBL" id="GLB46021.1"/>
    </source>
</evidence>
<feature type="non-terminal residue" evidence="2">
    <location>
        <position position="1"/>
    </location>
</feature>
<dbReference type="AlphaFoldDB" id="A0A9P3Q3J6"/>
<sequence>FDDEDLPVVPALPRSTSKPTHTLSVNPGFPQVNIPTISTRFKAPDFIHLLTSFIRRFYPLPQDPVLPNATDRFDLFKILSIRLPDLPAVGRTNGLDRIRCTPMVPATLGKPESGAHFDTVLVRTEDELDNEVTRGTALHGLRVAQVRAIFVLPKHLRAQLLPHRLAYIEWFKPFRAANLNPDSKLYSVSRSVRHQAPVAAIIPLEDIVSSCHLSPKYDTRHHAGSWTTDIALEVCKTFTLNKYIHLGTFYEHQSHLH</sequence>
<comment type="caution">
    <text evidence="2">The sequence shown here is derived from an EMBL/GenBank/DDBJ whole genome shotgun (WGS) entry which is preliminary data.</text>
</comment>
<feature type="region of interest" description="Disordered" evidence="1">
    <location>
        <begin position="1"/>
        <end position="21"/>
    </location>
</feature>
<protein>
    <submittedName>
        <fullName evidence="2">Zn-finger domain-containing protein</fullName>
    </submittedName>
</protein>
<reference evidence="2" key="1">
    <citation type="submission" date="2022-07" db="EMBL/GenBank/DDBJ databases">
        <title>The genome of Lyophyllum shimeji provides insight into the initial evolution of ectomycorrhizal fungal genome.</title>
        <authorList>
            <person name="Kobayashi Y."/>
            <person name="Shibata T."/>
            <person name="Hirakawa H."/>
            <person name="Shigenobu S."/>
            <person name="Nishiyama T."/>
            <person name="Yamada A."/>
            <person name="Hasebe M."/>
            <person name="Kawaguchi M."/>
        </authorList>
    </citation>
    <scope>NUCLEOTIDE SEQUENCE</scope>
    <source>
        <strain evidence="2">AT787</strain>
    </source>
</reference>
<gene>
    <name evidence="2" type="ORF">LshimejAT787_6000010</name>
</gene>
<proteinExistence type="predicted"/>
<dbReference type="OrthoDB" id="2418900at2759"/>